<dbReference type="AlphaFoldDB" id="A0A815CEK7"/>
<dbReference type="Gene3D" id="2.60.120.200">
    <property type="match status" value="1"/>
</dbReference>
<evidence type="ECO:0000313" key="2">
    <source>
        <dbReference type="Proteomes" id="UP000663882"/>
    </source>
</evidence>
<reference evidence="1" key="1">
    <citation type="submission" date="2021-02" db="EMBL/GenBank/DDBJ databases">
        <authorList>
            <person name="Nowell W R."/>
        </authorList>
    </citation>
    <scope>NUCLEOTIDE SEQUENCE</scope>
</reference>
<accession>A0A815CEK7</accession>
<comment type="caution">
    <text evidence="1">The sequence shown here is derived from an EMBL/GenBank/DDBJ whole genome shotgun (WGS) entry which is preliminary data.</text>
</comment>
<protein>
    <submittedName>
        <fullName evidence="1">Uncharacterized protein</fullName>
    </submittedName>
</protein>
<dbReference type="Proteomes" id="UP000663882">
    <property type="component" value="Unassembled WGS sequence"/>
</dbReference>
<name>A0A815CEK7_9BILA</name>
<dbReference type="SUPFAM" id="SSF49899">
    <property type="entry name" value="Concanavalin A-like lectins/glucanases"/>
    <property type="match status" value="1"/>
</dbReference>
<gene>
    <name evidence="1" type="ORF">RFH988_LOCUS28777</name>
</gene>
<proteinExistence type="predicted"/>
<dbReference type="EMBL" id="CAJNOO010002600">
    <property type="protein sequence ID" value="CAF1282541.1"/>
    <property type="molecule type" value="Genomic_DNA"/>
</dbReference>
<sequence>MFPFIINYFTIKSGLLKSVLEIVEQPREAADNIVDTLHDYVDSTILVSINDCQYVTTVNDTLNTYDLSNVQLYLGGLPVTGSLISGLYPSLTQVNTFSGCIRNVLSNGYYLDMSKALVSANSYYGQSSCTLTNLYTTPSTLITITTTLTTTAGCSAHFTTFRFIWNVKKSF</sequence>
<evidence type="ECO:0000313" key="1">
    <source>
        <dbReference type="EMBL" id="CAF1282541.1"/>
    </source>
</evidence>
<dbReference type="InterPro" id="IPR013320">
    <property type="entry name" value="ConA-like_dom_sf"/>
</dbReference>
<dbReference type="OrthoDB" id="6252479at2759"/>
<organism evidence="1 2">
    <name type="scientific">Rotaria sordida</name>
    <dbReference type="NCBI Taxonomy" id="392033"/>
    <lineage>
        <taxon>Eukaryota</taxon>
        <taxon>Metazoa</taxon>
        <taxon>Spiralia</taxon>
        <taxon>Gnathifera</taxon>
        <taxon>Rotifera</taxon>
        <taxon>Eurotatoria</taxon>
        <taxon>Bdelloidea</taxon>
        <taxon>Philodinida</taxon>
        <taxon>Philodinidae</taxon>
        <taxon>Rotaria</taxon>
    </lineage>
</organism>